<keyword evidence="2" id="KW-1003">Cell membrane</keyword>
<sequence length="60" mass="6575">MKKIHRSATDRVFAGVLGGLAAEFNWNVTATRVLFVILALTPFPAVIAYLILWMVMGDPA</sequence>
<keyword evidence="5 6" id="KW-0472">Membrane</keyword>
<dbReference type="AlphaFoldDB" id="A0A0C1MCP8"/>
<dbReference type="EMBL" id="CP113117">
    <property type="protein sequence ID" value="WAD02213.1"/>
    <property type="molecule type" value="Genomic_DNA"/>
</dbReference>
<evidence type="ECO:0000313" key="10">
    <source>
        <dbReference type="EMBL" id="QCZ53086.1"/>
    </source>
</evidence>
<dbReference type="Pfam" id="PF04024">
    <property type="entry name" value="PspC"/>
    <property type="match status" value="1"/>
</dbReference>
<organism evidence="9 13">
    <name type="scientific">Levilactobacillus brevis</name>
    <name type="common">Lactobacillus brevis</name>
    <dbReference type="NCBI Taxonomy" id="1580"/>
    <lineage>
        <taxon>Bacteria</taxon>
        <taxon>Bacillati</taxon>
        <taxon>Bacillota</taxon>
        <taxon>Bacilli</taxon>
        <taxon>Lactobacillales</taxon>
        <taxon>Lactobacillaceae</taxon>
        <taxon>Levilactobacillus</taxon>
    </lineage>
</organism>
<evidence type="ECO:0000313" key="12">
    <source>
        <dbReference type="EMBL" id="WAD02213.1"/>
    </source>
</evidence>
<reference evidence="10 14" key="3">
    <citation type="submission" date="2018-07" db="EMBL/GenBank/DDBJ databases">
        <authorList>
            <person name="Feyereisen M."/>
        </authorList>
    </citation>
    <scope>NUCLEOTIDE SEQUENCE [LARGE SCALE GENOMIC DNA]</scope>
    <source>
        <strain evidence="10 14">UCCLBBS449</strain>
    </source>
</reference>
<dbReference type="Proteomes" id="UP000217918">
    <property type="component" value="Unassembled WGS sequence"/>
</dbReference>
<reference evidence="12" key="6">
    <citation type="submission" date="2022-11" db="EMBL/GenBank/DDBJ databases">
        <title>Whole genome sequence of Levilactobacillus brevis SMB091.</title>
        <authorList>
            <person name="Kim J.-M."/>
            <person name="Kim O.-C."/>
            <person name="Choi Y.H."/>
            <person name="Han N.S."/>
            <person name="Hurh B."/>
        </authorList>
    </citation>
    <scope>NUCLEOTIDE SEQUENCE</scope>
    <source>
        <strain evidence="12">SMB091</strain>
    </source>
</reference>
<dbReference type="PANTHER" id="PTHR33885">
    <property type="entry name" value="PHAGE SHOCK PROTEIN C"/>
    <property type="match status" value="1"/>
</dbReference>
<evidence type="ECO:0000256" key="5">
    <source>
        <dbReference type="ARBA" id="ARBA00023136"/>
    </source>
</evidence>
<dbReference type="Proteomes" id="UP000307074">
    <property type="component" value="Chromosome"/>
</dbReference>
<evidence type="ECO:0000313" key="11">
    <source>
        <dbReference type="EMBL" id="TOZ04755.1"/>
    </source>
</evidence>
<evidence type="ECO:0000256" key="2">
    <source>
        <dbReference type="ARBA" id="ARBA00022475"/>
    </source>
</evidence>
<reference evidence="8" key="5">
    <citation type="submission" date="2022-09" db="EMBL/GenBank/DDBJ databases">
        <title>Genome-inferred correspondence between phylogeny and metabolic traits in the wild Drosophila gut microbiome.</title>
        <authorList>
            <person name="Bueno E."/>
            <person name="Blow F."/>
            <person name="Douglas A.E."/>
        </authorList>
    </citation>
    <scope>NUCLEOTIDE SEQUENCE</scope>
    <source>
        <strain evidence="8">Dm-2019-70</strain>
    </source>
</reference>
<protein>
    <submittedName>
        <fullName evidence="9">PspC domain-containing protein</fullName>
    </submittedName>
    <submittedName>
        <fullName evidence="10">Stress-Responsive Transcription regulator</fullName>
    </submittedName>
</protein>
<dbReference type="OrthoDB" id="9815286at2"/>
<dbReference type="Proteomes" id="UP000785759">
    <property type="component" value="Unassembled WGS sequence"/>
</dbReference>
<dbReference type="InterPro" id="IPR007168">
    <property type="entry name" value="Phageshock_PspC_N"/>
</dbReference>
<dbReference type="Proteomes" id="UP001164768">
    <property type="component" value="Chromosome"/>
</dbReference>
<evidence type="ECO:0000256" key="1">
    <source>
        <dbReference type="ARBA" id="ARBA00004162"/>
    </source>
</evidence>
<keyword evidence="3 6" id="KW-0812">Transmembrane</keyword>
<dbReference type="GO" id="GO:0005886">
    <property type="term" value="C:plasma membrane"/>
    <property type="evidence" value="ECO:0007669"/>
    <property type="project" value="UniProtKB-SubCell"/>
</dbReference>
<evidence type="ECO:0000256" key="4">
    <source>
        <dbReference type="ARBA" id="ARBA00022989"/>
    </source>
</evidence>
<feature type="transmembrane region" description="Helical" evidence="6">
    <location>
        <begin position="34"/>
        <end position="55"/>
    </location>
</feature>
<evidence type="ECO:0000313" key="8">
    <source>
        <dbReference type="EMBL" id="MBS1011326.1"/>
    </source>
</evidence>
<proteinExistence type="predicted"/>
<dbReference type="EMBL" id="JAERKF010000014">
    <property type="protein sequence ID" value="MBS1011326.1"/>
    <property type="molecule type" value="Genomic_DNA"/>
</dbReference>
<reference evidence="11" key="2">
    <citation type="submission" date="2018-05" db="EMBL/GenBank/DDBJ databases">
        <title>Genome Comparison of Lactic Acid Bacteria Isolated from non-Wheat Sourdough.</title>
        <authorList>
            <person name="Rice T."/>
            <person name="Axel C."/>
            <person name="Lynch K.M."/>
            <person name="Benz C."/>
            <person name="Arendt E.K."/>
            <person name="Coffey A."/>
        </authorList>
    </citation>
    <scope>NUCLEOTIDE SEQUENCE</scope>
    <source>
        <strain evidence="11">TR055</strain>
    </source>
</reference>
<reference evidence="9 13" key="1">
    <citation type="submission" date="2017-09" db="EMBL/GenBank/DDBJ databases">
        <title>Genome sequence of Lactobacillus brevis D7.</title>
        <authorList>
            <person name="Kwon M.-S."/>
            <person name="Lim S.K."/>
            <person name="Choi H.-J."/>
        </authorList>
    </citation>
    <scope>NUCLEOTIDE SEQUENCE [LARGE SCALE GENOMIC DNA]</scope>
    <source>
        <strain evidence="9 13">D7</strain>
    </source>
</reference>
<dbReference type="PANTHER" id="PTHR33885:SF3">
    <property type="entry name" value="PHAGE SHOCK PROTEIN C"/>
    <property type="match status" value="1"/>
</dbReference>
<comment type="subcellular location">
    <subcellularLocation>
        <location evidence="1">Cell membrane</location>
        <topology evidence="1">Single-pass membrane protein</topology>
    </subcellularLocation>
</comment>
<evidence type="ECO:0000256" key="6">
    <source>
        <dbReference type="SAM" id="Phobius"/>
    </source>
</evidence>
<feature type="domain" description="Phage shock protein PspC N-terminal" evidence="7">
    <location>
        <begin position="2"/>
        <end position="56"/>
    </location>
</feature>
<evidence type="ECO:0000259" key="7">
    <source>
        <dbReference type="Pfam" id="PF04024"/>
    </source>
</evidence>
<dbReference type="GeneID" id="56993136"/>
<dbReference type="InterPro" id="IPR052027">
    <property type="entry name" value="PspC"/>
</dbReference>
<dbReference type="EMBL" id="QFDK01000004">
    <property type="protein sequence ID" value="TOZ04755.1"/>
    <property type="molecule type" value="Genomic_DNA"/>
</dbReference>
<name>A0A0C1MCP8_LEVBR</name>
<gene>
    <name evidence="9" type="ORF">CNR29_07810</name>
    <name evidence="11" type="ORF">DIS17_05205</name>
    <name evidence="8" type="ORF">JK167_10825</name>
    <name evidence="12" type="ORF">ORR04_03160</name>
    <name evidence="10" type="ORF">UCCLBBS449_1130</name>
</gene>
<dbReference type="EMBL" id="CP031198">
    <property type="protein sequence ID" value="QCZ53086.1"/>
    <property type="molecule type" value="Genomic_DNA"/>
</dbReference>
<evidence type="ECO:0000313" key="14">
    <source>
        <dbReference type="Proteomes" id="UP000307074"/>
    </source>
</evidence>
<accession>A0A0C1MCP8</accession>
<evidence type="ECO:0000256" key="3">
    <source>
        <dbReference type="ARBA" id="ARBA00022692"/>
    </source>
</evidence>
<dbReference type="EMBL" id="NVYO01000001">
    <property type="protein sequence ID" value="PBQ23929.1"/>
    <property type="molecule type" value="Genomic_DNA"/>
</dbReference>
<reference evidence="8" key="4">
    <citation type="submission" date="2020-12" db="EMBL/GenBank/DDBJ databases">
        <authorList>
            <person name="Mcmullen J.G."/>
        </authorList>
    </citation>
    <scope>NUCLEOTIDE SEQUENCE</scope>
    <source>
        <strain evidence="8">Dm-2019-70</strain>
    </source>
</reference>
<keyword evidence="4 6" id="KW-1133">Transmembrane helix</keyword>
<dbReference type="Proteomes" id="UP000676478">
    <property type="component" value="Unassembled WGS sequence"/>
</dbReference>
<evidence type="ECO:0000313" key="9">
    <source>
        <dbReference type="EMBL" id="PBQ23929.1"/>
    </source>
</evidence>
<evidence type="ECO:0000313" key="13">
    <source>
        <dbReference type="Proteomes" id="UP000217918"/>
    </source>
</evidence>
<dbReference type="RefSeq" id="WP_015473842.1">
    <property type="nucleotide sequence ID" value="NZ_BEWS01000003.1"/>
</dbReference>